<protein>
    <recommendedName>
        <fullName evidence="3">Protein BIG1</fullName>
    </recommendedName>
</protein>
<keyword evidence="6" id="KW-0256">Endoplasmic reticulum</keyword>
<feature type="transmembrane region" description="Helical" evidence="10">
    <location>
        <begin position="240"/>
        <end position="261"/>
    </location>
</feature>
<feature type="signal peptide" evidence="11">
    <location>
        <begin position="1"/>
        <end position="17"/>
    </location>
</feature>
<evidence type="ECO:0000256" key="1">
    <source>
        <dbReference type="ARBA" id="ARBA00004115"/>
    </source>
</evidence>
<evidence type="ECO:0000256" key="7">
    <source>
        <dbReference type="ARBA" id="ARBA00022989"/>
    </source>
</evidence>
<evidence type="ECO:0000256" key="3">
    <source>
        <dbReference type="ARBA" id="ARBA00022089"/>
    </source>
</evidence>
<reference evidence="12" key="1">
    <citation type="submission" date="2021-02" db="EMBL/GenBank/DDBJ databases">
        <title>Psilocybe cubensis genome.</title>
        <authorList>
            <person name="Mckernan K.J."/>
            <person name="Crawford S."/>
            <person name="Trippe A."/>
            <person name="Kane L.T."/>
            <person name="Mclaughlin S."/>
        </authorList>
    </citation>
    <scope>NUCLEOTIDE SEQUENCE [LARGE SCALE GENOMIC DNA]</scope>
    <source>
        <strain evidence="12">MGC-MH-2018</strain>
    </source>
</reference>
<comment type="subcellular location">
    <subcellularLocation>
        <location evidence="1">Endoplasmic reticulum membrane</location>
        <topology evidence="1">Single-pass type I membrane protein</topology>
    </subcellularLocation>
</comment>
<sequence length="290" mass="31202">MAARLLVVAAVANAALAFSNTSPVVAWSSSSSYALDSLPARLDSTYHTVSLLESILSSEDICNHDAVVLVNQPGLHASDLRTLEPSTHIARSIASAHSSRQYPYLPSHHSHANGILSLAESVSSKCGSRLLQYAPGKDKVTLQPNSKHVLCMNMPHLDKSGHSRKTTMAQHESLLGDELSSITSSFPNHLIIFTGSPLGSHSKRQVPDRPILDLSSDSFSSFAPTNTTLPTGGVLKRYQLLTPGLITALLIAFFVLVPVVMMGMKALASIQNPIRVDVSKSYNAQERKNQ</sequence>
<evidence type="ECO:0000256" key="9">
    <source>
        <dbReference type="ARBA" id="ARBA00023316"/>
    </source>
</evidence>
<comment type="caution">
    <text evidence="12">The sequence shown here is derived from an EMBL/GenBank/DDBJ whole genome shotgun (WGS) entry which is preliminary data.</text>
</comment>
<evidence type="ECO:0000256" key="4">
    <source>
        <dbReference type="ARBA" id="ARBA00022692"/>
    </source>
</evidence>
<keyword evidence="5 11" id="KW-0732">Signal</keyword>
<evidence type="ECO:0000256" key="6">
    <source>
        <dbReference type="ARBA" id="ARBA00022824"/>
    </source>
</evidence>
<keyword evidence="4 10" id="KW-0812">Transmembrane</keyword>
<keyword evidence="8 10" id="KW-0472">Membrane</keyword>
<dbReference type="GO" id="GO:0071555">
    <property type="term" value="P:cell wall organization"/>
    <property type="evidence" value="ECO:0007669"/>
    <property type="project" value="UniProtKB-KW"/>
</dbReference>
<evidence type="ECO:0000256" key="5">
    <source>
        <dbReference type="ARBA" id="ARBA00022729"/>
    </source>
</evidence>
<dbReference type="GO" id="GO:0005789">
    <property type="term" value="C:endoplasmic reticulum membrane"/>
    <property type="evidence" value="ECO:0007669"/>
    <property type="project" value="UniProtKB-SubCell"/>
</dbReference>
<evidence type="ECO:0000256" key="2">
    <source>
        <dbReference type="ARBA" id="ARBA00008203"/>
    </source>
</evidence>
<dbReference type="PANTHER" id="PTHR28285:SF1">
    <property type="entry name" value="PROTEIN BIG1"/>
    <property type="match status" value="1"/>
</dbReference>
<dbReference type="EMBL" id="JAFIQS010000005">
    <property type="protein sequence ID" value="KAG5169624.1"/>
    <property type="molecule type" value="Genomic_DNA"/>
</dbReference>
<comment type="similarity">
    <text evidence="2">Belongs to the BIG1 family.</text>
</comment>
<accession>A0A8H8CM21</accession>
<keyword evidence="9" id="KW-0961">Cell wall biogenesis/degradation</keyword>
<evidence type="ECO:0000256" key="8">
    <source>
        <dbReference type="ARBA" id="ARBA00023136"/>
    </source>
</evidence>
<dbReference type="GO" id="GO:0006078">
    <property type="term" value="P:(1-&gt;6)-beta-D-glucan biosynthetic process"/>
    <property type="evidence" value="ECO:0007669"/>
    <property type="project" value="TreeGrafter"/>
</dbReference>
<proteinExistence type="inferred from homology"/>
<organism evidence="12">
    <name type="scientific">Psilocybe cubensis</name>
    <name type="common">Psychedelic mushroom</name>
    <name type="synonym">Stropharia cubensis</name>
    <dbReference type="NCBI Taxonomy" id="181762"/>
    <lineage>
        <taxon>Eukaryota</taxon>
        <taxon>Fungi</taxon>
        <taxon>Dikarya</taxon>
        <taxon>Basidiomycota</taxon>
        <taxon>Agaricomycotina</taxon>
        <taxon>Agaricomycetes</taxon>
        <taxon>Agaricomycetidae</taxon>
        <taxon>Agaricales</taxon>
        <taxon>Agaricineae</taxon>
        <taxon>Strophariaceae</taxon>
        <taxon>Psilocybe</taxon>
    </lineage>
</organism>
<evidence type="ECO:0000256" key="10">
    <source>
        <dbReference type="SAM" id="Phobius"/>
    </source>
</evidence>
<evidence type="ECO:0000313" key="12">
    <source>
        <dbReference type="EMBL" id="KAG5169624.1"/>
    </source>
</evidence>
<dbReference type="OrthoDB" id="10029326at2759"/>
<dbReference type="GO" id="GO:0009272">
    <property type="term" value="P:fungal-type cell wall biogenesis"/>
    <property type="evidence" value="ECO:0007669"/>
    <property type="project" value="TreeGrafter"/>
</dbReference>
<keyword evidence="7 10" id="KW-1133">Transmembrane helix</keyword>
<dbReference type="InterPro" id="IPR037654">
    <property type="entry name" value="Big1"/>
</dbReference>
<name>A0A8H8CM21_PSICU</name>
<gene>
    <name evidence="12" type="ORF">JR316_006180</name>
</gene>
<feature type="chain" id="PRO_5034218888" description="Protein BIG1" evidence="11">
    <location>
        <begin position="18"/>
        <end position="290"/>
    </location>
</feature>
<dbReference type="PANTHER" id="PTHR28285">
    <property type="entry name" value="PROTEIN BIG1"/>
    <property type="match status" value="1"/>
</dbReference>
<dbReference type="AlphaFoldDB" id="A0A8H8CM21"/>
<evidence type="ECO:0000256" key="11">
    <source>
        <dbReference type="SAM" id="SignalP"/>
    </source>
</evidence>